<dbReference type="InterPro" id="IPR036055">
    <property type="entry name" value="LDL_receptor-like_sf"/>
</dbReference>
<proteinExistence type="inferred from homology"/>
<evidence type="ECO:0000256" key="1">
    <source>
        <dbReference type="ARBA" id="ARBA00004240"/>
    </source>
</evidence>
<evidence type="ECO:0000256" key="3">
    <source>
        <dbReference type="ARBA" id="ARBA00004555"/>
    </source>
</evidence>
<evidence type="ECO:0000256" key="8">
    <source>
        <dbReference type="ARBA" id="ARBA00022645"/>
    </source>
</evidence>
<dbReference type="GO" id="GO:0006508">
    <property type="term" value="P:proteolysis"/>
    <property type="evidence" value="ECO:0007669"/>
    <property type="project" value="UniProtKB-KW"/>
</dbReference>
<gene>
    <name evidence="24" type="ORF">ONB1V03_LOCUS16816</name>
</gene>
<keyword evidence="13" id="KW-0256">Endoplasmic reticulum</keyword>
<keyword evidence="10" id="KW-0479">Metal-binding</keyword>
<dbReference type="SUPFAM" id="SSF57424">
    <property type="entry name" value="LDL receptor-like module"/>
    <property type="match status" value="1"/>
</dbReference>
<dbReference type="GO" id="GO:0005764">
    <property type="term" value="C:lysosome"/>
    <property type="evidence" value="ECO:0007669"/>
    <property type="project" value="UniProtKB-SubCell"/>
</dbReference>
<dbReference type="EMBL" id="CAJPVJ010019688">
    <property type="protein sequence ID" value="CAG2177384.1"/>
    <property type="molecule type" value="Genomic_DNA"/>
</dbReference>
<dbReference type="GO" id="GO:0005794">
    <property type="term" value="C:Golgi apparatus"/>
    <property type="evidence" value="ECO:0007669"/>
    <property type="project" value="UniProtKB-SubCell"/>
</dbReference>
<keyword evidence="17" id="KW-0865">Zymogen</keyword>
<dbReference type="InterPro" id="IPR002172">
    <property type="entry name" value="LDrepeatLR_classA_rpt"/>
</dbReference>
<feature type="non-terminal residue" evidence="24">
    <location>
        <position position="375"/>
    </location>
</feature>
<feature type="domain" description="Peptidase M28" evidence="23">
    <location>
        <begin position="280"/>
        <end position="361"/>
    </location>
</feature>
<keyword evidence="9" id="KW-0645">Protease</keyword>
<dbReference type="GO" id="GO:0070573">
    <property type="term" value="F:metallodipeptidase activity"/>
    <property type="evidence" value="ECO:0007669"/>
    <property type="project" value="InterPro"/>
</dbReference>
<evidence type="ECO:0000256" key="21">
    <source>
        <dbReference type="ARBA" id="ARBA00025833"/>
    </source>
</evidence>
<keyword evidence="14" id="KW-0862">Zinc</keyword>
<evidence type="ECO:0000256" key="6">
    <source>
        <dbReference type="ARBA" id="ARBA00014116"/>
    </source>
</evidence>
<reference evidence="24" key="1">
    <citation type="submission" date="2020-11" db="EMBL/GenBank/DDBJ databases">
        <authorList>
            <person name="Tran Van P."/>
        </authorList>
    </citation>
    <scope>NUCLEOTIDE SEQUENCE</scope>
</reference>
<keyword evidence="20" id="KW-0458">Lysosome</keyword>
<keyword evidence="18" id="KW-1015">Disulfide bond</keyword>
<evidence type="ECO:0000256" key="5">
    <source>
        <dbReference type="ARBA" id="ARBA00010918"/>
    </source>
</evidence>
<dbReference type="GO" id="GO:0004180">
    <property type="term" value="F:carboxypeptidase activity"/>
    <property type="evidence" value="ECO:0007669"/>
    <property type="project" value="UniProtKB-KW"/>
</dbReference>
<evidence type="ECO:0000256" key="18">
    <source>
        <dbReference type="ARBA" id="ARBA00023157"/>
    </source>
</evidence>
<keyword evidence="11" id="KW-0732">Signal</keyword>
<keyword evidence="25" id="KW-1185">Reference proteome</keyword>
<dbReference type="EMBL" id="OC934513">
    <property type="protein sequence ID" value="CAD7660246.1"/>
    <property type="molecule type" value="Genomic_DNA"/>
</dbReference>
<dbReference type="GO" id="GO:0043171">
    <property type="term" value="P:peptide catabolic process"/>
    <property type="evidence" value="ECO:0007669"/>
    <property type="project" value="TreeGrafter"/>
</dbReference>
<evidence type="ECO:0000256" key="16">
    <source>
        <dbReference type="ARBA" id="ARBA00023049"/>
    </source>
</evidence>
<evidence type="ECO:0000256" key="19">
    <source>
        <dbReference type="ARBA" id="ARBA00023180"/>
    </source>
</evidence>
<sequence>CLPWSLVCNGHRDCPNGEDEGKACFNSSSDYSYDRVGKCDSVPEFTPELRQQIASLKGDVNKIINFVMNGGDSGVTYNELATFVDRFGPRHLGTRVLEDSIDYVVDLLNKEGHDGVRTESLPVPIWRRGREWAQMVSPRLKSMNILGLGYSVGTNGKVLTGEVVVVKTFEELRARAHEVPGKFVVYNFVYESYAKTAKYRREGASEAARFGAIGALIRSVTPFSIDSPHTAYAENVPKIPAVSITVEDAELFDRITQRGEKVKVSLYMEAHMEGTGMSRNTISEITGYKYPDEAVIVSGHLDSWDVGQGAMDDGGGAFISWRALSVLKKLGLQLKRTVRSILWTGEEMGFFGVKDYVKVREREHRGVEPNHDSKP</sequence>
<evidence type="ECO:0000256" key="17">
    <source>
        <dbReference type="ARBA" id="ARBA00023145"/>
    </source>
</evidence>
<comment type="similarity">
    <text evidence="5">Belongs to the peptidase M28 family.</text>
</comment>
<keyword evidence="19" id="KW-0325">Glycoprotein</keyword>
<dbReference type="OrthoDB" id="10013407at2759"/>
<dbReference type="Gene3D" id="4.10.400.10">
    <property type="entry name" value="Low-density Lipoprotein Receptor"/>
    <property type="match status" value="1"/>
</dbReference>
<protein>
    <recommendedName>
        <fullName evidence="6">Carboxypeptidase Q</fullName>
    </recommendedName>
    <alternativeName>
        <fullName evidence="22">Plasma glutamate carboxypeptidase</fullName>
    </alternativeName>
</protein>
<keyword evidence="7" id="KW-0964">Secreted</keyword>
<evidence type="ECO:0000256" key="11">
    <source>
        <dbReference type="ARBA" id="ARBA00022729"/>
    </source>
</evidence>
<evidence type="ECO:0000256" key="2">
    <source>
        <dbReference type="ARBA" id="ARBA00004371"/>
    </source>
</evidence>
<evidence type="ECO:0000256" key="13">
    <source>
        <dbReference type="ARBA" id="ARBA00022824"/>
    </source>
</evidence>
<dbReference type="PANTHER" id="PTHR12053">
    <property type="entry name" value="PROTEASE FAMILY M28 PLASMA GLUTAMATE CARBOXYPEPTIDASE-RELATED"/>
    <property type="match status" value="1"/>
</dbReference>
<evidence type="ECO:0000313" key="25">
    <source>
        <dbReference type="Proteomes" id="UP000728032"/>
    </source>
</evidence>
<evidence type="ECO:0000256" key="12">
    <source>
        <dbReference type="ARBA" id="ARBA00022801"/>
    </source>
</evidence>
<keyword evidence="8" id="KW-0121">Carboxypeptidase</keyword>
<organism evidence="24">
    <name type="scientific">Oppiella nova</name>
    <dbReference type="NCBI Taxonomy" id="334625"/>
    <lineage>
        <taxon>Eukaryota</taxon>
        <taxon>Metazoa</taxon>
        <taxon>Ecdysozoa</taxon>
        <taxon>Arthropoda</taxon>
        <taxon>Chelicerata</taxon>
        <taxon>Arachnida</taxon>
        <taxon>Acari</taxon>
        <taxon>Acariformes</taxon>
        <taxon>Sarcoptiformes</taxon>
        <taxon>Oribatida</taxon>
        <taxon>Brachypylina</taxon>
        <taxon>Oppioidea</taxon>
        <taxon>Oppiidae</taxon>
        <taxon>Oppiella</taxon>
    </lineage>
</organism>
<dbReference type="CDD" id="cd00112">
    <property type="entry name" value="LDLa"/>
    <property type="match status" value="1"/>
</dbReference>
<evidence type="ECO:0000313" key="24">
    <source>
        <dbReference type="EMBL" id="CAD7660246.1"/>
    </source>
</evidence>
<dbReference type="GO" id="GO:0005615">
    <property type="term" value="C:extracellular space"/>
    <property type="evidence" value="ECO:0007669"/>
    <property type="project" value="TreeGrafter"/>
</dbReference>
<dbReference type="AlphaFoldDB" id="A0A7R9QW89"/>
<evidence type="ECO:0000256" key="7">
    <source>
        <dbReference type="ARBA" id="ARBA00022525"/>
    </source>
</evidence>
<evidence type="ECO:0000259" key="23">
    <source>
        <dbReference type="Pfam" id="PF04389"/>
    </source>
</evidence>
<dbReference type="FunFam" id="3.50.30.30:FF:000009">
    <property type="entry name" value="Carboxypeptidase Q"/>
    <property type="match status" value="1"/>
</dbReference>
<name>A0A7R9QW89_9ACAR</name>
<dbReference type="InterPro" id="IPR007484">
    <property type="entry name" value="Peptidase_M28"/>
</dbReference>
<evidence type="ECO:0000256" key="9">
    <source>
        <dbReference type="ARBA" id="ARBA00022670"/>
    </source>
</evidence>
<dbReference type="Proteomes" id="UP000728032">
    <property type="component" value="Unassembled WGS sequence"/>
</dbReference>
<accession>A0A7R9QW89</accession>
<dbReference type="Pfam" id="PF04389">
    <property type="entry name" value="Peptidase_M28"/>
    <property type="match status" value="1"/>
</dbReference>
<keyword evidence="15" id="KW-0333">Golgi apparatus</keyword>
<dbReference type="GO" id="GO:0005783">
    <property type="term" value="C:endoplasmic reticulum"/>
    <property type="evidence" value="ECO:0007669"/>
    <property type="project" value="UniProtKB-SubCell"/>
</dbReference>
<comment type="subunit">
    <text evidence="21">Homodimer. The monomeric form is inactive while the homodimer is active.</text>
</comment>
<dbReference type="PANTHER" id="PTHR12053:SF3">
    <property type="entry name" value="CARBOXYPEPTIDASE Q"/>
    <property type="match status" value="1"/>
</dbReference>
<keyword evidence="12" id="KW-0378">Hydrolase</keyword>
<keyword evidence="16" id="KW-0482">Metalloprotease</keyword>
<evidence type="ECO:0000256" key="14">
    <source>
        <dbReference type="ARBA" id="ARBA00022833"/>
    </source>
</evidence>
<dbReference type="Gene3D" id="3.40.630.10">
    <property type="entry name" value="Zn peptidases"/>
    <property type="match status" value="1"/>
</dbReference>
<evidence type="ECO:0000256" key="15">
    <source>
        <dbReference type="ARBA" id="ARBA00023034"/>
    </source>
</evidence>
<evidence type="ECO:0000256" key="10">
    <source>
        <dbReference type="ARBA" id="ARBA00022723"/>
    </source>
</evidence>
<comment type="subcellular location">
    <subcellularLocation>
        <location evidence="1">Endoplasmic reticulum</location>
    </subcellularLocation>
    <subcellularLocation>
        <location evidence="3">Golgi apparatus</location>
    </subcellularLocation>
    <subcellularLocation>
        <location evidence="2">Lysosome</location>
    </subcellularLocation>
    <subcellularLocation>
        <location evidence="4">Secreted</location>
    </subcellularLocation>
</comment>
<feature type="non-terminal residue" evidence="24">
    <location>
        <position position="1"/>
    </location>
</feature>
<evidence type="ECO:0000256" key="20">
    <source>
        <dbReference type="ARBA" id="ARBA00023228"/>
    </source>
</evidence>
<dbReference type="SUPFAM" id="SSF53187">
    <property type="entry name" value="Zn-dependent exopeptidases"/>
    <property type="match status" value="1"/>
</dbReference>
<evidence type="ECO:0000256" key="4">
    <source>
        <dbReference type="ARBA" id="ARBA00004613"/>
    </source>
</evidence>
<dbReference type="Gene3D" id="3.50.30.30">
    <property type="match status" value="1"/>
</dbReference>
<dbReference type="InterPro" id="IPR039866">
    <property type="entry name" value="CPQ"/>
</dbReference>
<evidence type="ECO:0000256" key="22">
    <source>
        <dbReference type="ARBA" id="ARBA00033328"/>
    </source>
</evidence>
<dbReference type="GO" id="GO:0046872">
    <property type="term" value="F:metal ion binding"/>
    <property type="evidence" value="ECO:0007669"/>
    <property type="project" value="UniProtKB-KW"/>
</dbReference>